<evidence type="ECO:0000313" key="4">
    <source>
        <dbReference type="EMBL" id="MBR0664481.1"/>
    </source>
</evidence>
<name>A0ABS5EW10_9PROT</name>
<feature type="modified residue" description="4-aspartylphosphate" evidence="2">
    <location>
        <position position="52"/>
    </location>
</feature>
<accession>A0ABS5EW10</accession>
<dbReference type="Gene3D" id="3.40.50.2300">
    <property type="match status" value="1"/>
</dbReference>
<dbReference type="PANTHER" id="PTHR44591:SF24">
    <property type="entry name" value="PROTEIN-GLUTAMATE METHYLESTERASE_PROTEIN-GLUTAMINE GLUTAMINASE 1"/>
    <property type="match status" value="1"/>
</dbReference>
<dbReference type="SUPFAM" id="SSF52172">
    <property type="entry name" value="CheY-like"/>
    <property type="match status" value="1"/>
</dbReference>
<evidence type="ECO:0000259" key="3">
    <source>
        <dbReference type="PROSITE" id="PS50110"/>
    </source>
</evidence>
<protein>
    <submittedName>
        <fullName evidence="4">Response regulator</fullName>
    </submittedName>
</protein>
<dbReference type="Pfam" id="PF00072">
    <property type="entry name" value="Response_reg"/>
    <property type="match status" value="1"/>
</dbReference>
<dbReference type="InterPro" id="IPR050595">
    <property type="entry name" value="Bact_response_regulator"/>
</dbReference>
<reference evidence="5" key="1">
    <citation type="journal article" date="2021" name="Syst. Appl. Microbiol.">
        <title>Roseomonas hellenica sp. nov., isolated from roots of wild-growing Alkanna tinctoria.</title>
        <authorList>
            <person name="Rat A."/>
            <person name="Naranjo H.D."/>
            <person name="Lebbe L."/>
            <person name="Cnockaert M."/>
            <person name="Krigas N."/>
            <person name="Grigoriadou K."/>
            <person name="Maloupa E."/>
            <person name="Willems A."/>
        </authorList>
    </citation>
    <scope>NUCLEOTIDE SEQUENCE [LARGE SCALE GENOMIC DNA]</scope>
    <source>
        <strain evidence="5">LMG 31523</strain>
    </source>
</reference>
<keyword evidence="5" id="KW-1185">Reference proteome</keyword>
<gene>
    <name evidence="4" type="ORF">GXW71_08955</name>
</gene>
<dbReference type="RefSeq" id="WP_211852142.1">
    <property type="nucleotide sequence ID" value="NZ_JAAGBB010000008.1"/>
</dbReference>
<dbReference type="SMART" id="SM00448">
    <property type="entry name" value="REC"/>
    <property type="match status" value="1"/>
</dbReference>
<dbReference type="Proteomes" id="UP001196870">
    <property type="component" value="Unassembled WGS sequence"/>
</dbReference>
<proteinExistence type="predicted"/>
<evidence type="ECO:0000256" key="1">
    <source>
        <dbReference type="ARBA" id="ARBA00022553"/>
    </source>
</evidence>
<organism evidence="4 5">
    <name type="scientific">Plastoroseomonas hellenica</name>
    <dbReference type="NCBI Taxonomy" id="2687306"/>
    <lineage>
        <taxon>Bacteria</taxon>
        <taxon>Pseudomonadati</taxon>
        <taxon>Pseudomonadota</taxon>
        <taxon>Alphaproteobacteria</taxon>
        <taxon>Acetobacterales</taxon>
        <taxon>Acetobacteraceae</taxon>
        <taxon>Plastoroseomonas</taxon>
    </lineage>
</organism>
<evidence type="ECO:0000313" key="5">
    <source>
        <dbReference type="Proteomes" id="UP001196870"/>
    </source>
</evidence>
<sequence length="125" mass="13450">MTVLIVEDEWIIAEIVEQQLRTAGYDVLGPASNVAAAMKLLDKVKPHFAILDVQLRGERSYAVADALLALGVPFLFATAYTASVLPEHLASRPQLSKPFATSALLAALSDLQQRTEAEMGSQRGA</sequence>
<feature type="domain" description="Response regulatory" evidence="3">
    <location>
        <begin position="2"/>
        <end position="112"/>
    </location>
</feature>
<comment type="caution">
    <text evidence="4">The sequence shown here is derived from an EMBL/GenBank/DDBJ whole genome shotgun (WGS) entry which is preliminary data.</text>
</comment>
<dbReference type="PROSITE" id="PS50110">
    <property type="entry name" value="RESPONSE_REGULATORY"/>
    <property type="match status" value="1"/>
</dbReference>
<dbReference type="PANTHER" id="PTHR44591">
    <property type="entry name" value="STRESS RESPONSE REGULATOR PROTEIN 1"/>
    <property type="match status" value="1"/>
</dbReference>
<keyword evidence="1 2" id="KW-0597">Phosphoprotein</keyword>
<dbReference type="InterPro" id="IPR001789">
    <property type="entry name" value="Sig_transdc_resp-reg_receiver"/>
</dbReference>
<evidence type="ECO:0000256" key="2">
    <source>
        <dbReference type="PROSITE-ProRule" id="PRU00169"/>
    </source>
</evidence>
<dbReference type="InterPro" id="IPR011006">
    <property type="entry name" value="CheY-like_superfamily"/>
</dbReference>
<dbReference type="EMBL" id="JAAGBB010000008">
    <property type="protein sequence ID" value="MBR0664481.1"/>
    <property type="molecule type" value="Genomic_DNA"/>
</dbReference>